<dbReference type="EMBL" id="CM056819">
    <property type="protein sequence ID" value="KAJ8625799.1"/>
    <property type="molecule type" value="Genomic_DNA"/>
</dbReference>
<sequence>MEVGVGTKDTSWWFFTLPAFLGAKTVCDGFVIFTLFITIVSLALVSWAFAIGGVAWKNGRNRRGRVPIPGPRGLPIFGSLFSLSHGLAHRTLAAMASSQAATRLMAFSLGSTPVVVASDPTTAKEILTSPYFADRPLKQSARELMFGRAIGFAPSGTYWRLLRRIASSHLFAPKRILAHESGRQLDCTAMLAGVLAEQSSSGFVALRKHLQGAALNNIMGSVFGRRYDVAMDGEEAKELKWMVNEGFELLGAFNWSDFLPWLSCFYDPFHIKERCAALVPRVRKLVNGIIDEHRKTSGRLLGDNADFVDVLLSLEGEEKLEDDDMIAVLWEMIFRGTDTTALLTEWAMAELVLNQDIQAKLHAEIDRVVGSKRSVTDADVANLPYLQAVVKEALRAHPPGPLLSWARLSTSDVELSNGMVVPSQTTAMVNMWAITHDSNVWKEPFKFMPERFLECIGGADVDVRGNDLRLAPFGAGRRVCPGKNLGLVTVSLWVAKLVHHFKWVPCEGKPVHLRMLNMLSRCLGFGGYGAVWLFVRRSPCRRSSSSDVCFGLHLSLSNCVVVCRLVSGSLLE</sequence>
<keyword evidence="2" id="KW-1185">Reference proteome</keyword>
<evidence type="ECO:0000313" key="1">
    <source>
        <dbReference type="EMBL" id="KAJ8625799.1"/>
    </source>
</evidence>
<protein>
    <submittedName>
        <fullName evidence="1">Uncharacterized protein</fullName>
    </submittedName>
</protein>
<reference evidence="1 2" key="1">
    <citation type="journal article" date="2022" name="Hortic Res">
        <title>A haplotype resolved chromosomal level avocado genome allows analysis of novel avocado genes.</title>
        <authorList>
            <person name="Nath O."/>
            <person name="Fletcher S.J."/>
            <person name="Hayward A."/>
            <person name="Shaw L.M."/>
            <person name="Masouleh A.K."/>
            <person name="Furtado A."/>
            <person name="Henry R.J."/>
            <person name="Mitter N."/>
        </authorList>
    </citation>
    <scope>NUCLEOTIDE SEQUENCE [LARGE SCALE GENOMIC DNA]</scope>
    <source>
        <strain evidence="2">cv. Hass</strain>
    </source>
</reference>
<organism evidence="1 2">
    <name type="scientific">Persea americana</name>
    <name type="common">Avocado</name>
    <dbReference type="NCBI Taxonomy" id="3435"/>
    <lineage>
        <taxon>Eukaryota</taxon>
        <taxon>Viridiplantae</taxon>
        <taxon>Streptophyta</taxon>
        <taxon>Embryophyta</taxon>
        <taxon>Tracheophyta</taxon>
        <taxon>Spermatophyta</taxon>
        <taxon>Magnoliopsida</taxon>
        <taxon>Magnoliidae</taxon>
        <taxon>Laurales</taxon>
        <taxon>Lauraceae</taxon>
        <taxon>Persea</taxon>
    </lineage>
</organism>
<proteinExistence type="predicted"/>
<evidence type="ECO:0000313" key="2">
    <source>
        <dbReference type="Proteomes" id="UP001234297"/>
    </source>
</evidence>
<accession>A0ACC2KYD3</accession>
<name>A0ACC2KYD3_PERAE</name>
<gene>
    <name evidence="1" type="ORF">MRB53_034329</name>
</gene>
<comment type="caution">
    <text evidence="1">The sequence shown here is derived from an EMBL/GenBank/DDBJ whole genome shotgun (WGS) entry which is preliminary data.</text>
</comment>
<dbReference type="Proteomes" id="UP001234297">
    <property type="component" value="Chromosome 11"/>
</dbReference>